<dbReference type="AlphaFoldDB" id="A0A6G1KN91"/>
<dbReference type="EMBL" id="MU005765">
    <property type="protein sequence ID" value="KAF2714103.1"/>
    <property type="molecule type" value="Genomic_DNA"/>
</dbReference>
<keyword evidence="3" id="KW-1185">Reference proteome</keyword>
<evidence type="ECO:0000256" key="1">
    <source>
        <dbReference type="SAM" id="Phobius"/>
    </source>
</evidence>
<feature type="transmembrane region" description="Helical" evidence="1">
    <location>
        <begin position="18"/>
        <end position="41"/>
    </location>
</feature>
<keyword evidence="1" id="KW-0472">Membrane</keyword>
<keyword evidence="1" id="KW-1133">Transmembrane helix</keyword>
<name>A0A6G1KN91_9PLEO</name>
<accession>A0A6G1KN91</accession>
<organism evidence="2 3">
    <name type="scientific">Pleomassaria siparia CBS 279.74</name>
    <dbReference type="NCBI Taxonomy" id="1314801"/>
    <lineage>
        <taxon>Eukaryota</taxon>
        <taxon>Fungi</taxon>
        <taxon>Dikarya</taxon>
        <taxon>Ascomycota</taxon>
        <taxon>Pezizomycotina</taxon>
        <taxon>Dothideomycetes</taxon>
        <taxon>Pleosporomycetidae</taxon>
        <taxon>Pleosporales</taxon>
        <taxon>Pleomassariaceae</taxon>
        <taxon>Pleomassaria</taxon>
    </lineage>
</organism>
<keyword evidence="1" id="KW-0812">Transmembrane</keyword>
<dbReference type="Proteomes" id="UP000799428">
    <property type="component" value="Unassembled WGS sequence"/>
</dbReference>
<protein>
    <submittedName>
        <fullName evidence="2">Uncharacterized protein</fullName>
    </submittedName>
</protein>
<proteinExistence type="predicted"/>
<evidence type="ECO:0000313" key="3">
    <source>
        <dbReference type="Proteomes" id="UP000799428"/>
    </source>
</evidence>
<reference evidence="2" key="1">
    <citation type="journal article" date="2020" name="Stud. Mycol.">
        <title>101 Dothideomycetes genomes: a test case for predicting lifestyles and emergence of pathogens.</title>
        <authorList>
            <person name="Haridas S."/>
            <person name="Albert R."/>
            <person name="Binder M."/>
            <person name="Bloem J."/>
            <person name="Labutti K."/>
            <person name="Salamov A."/>
            <person name="Andreopoulos B."/>
            <person name="Baker S."/>
            <person name="Barry K."/>
            <person name="Bills G."/>
            <person name="Bluhm B."/>
            <person name="Cannon C."/>
            <person name="Castanera R."/>
            <person name="Culley D."/>
            <person name="Daum C."/>
            <person name="Ezra D."/>
            <person name="Gonzalez J."/>
            <person name="Henrissat B."/>
            <person name="Kuo A."/>
            <person name="Liang C."/>
            <person name="Lipzen A."/>
            <person name="Lutzoni F."/>
            <person name="Magnuson J."/>
            <person name="Mondo S."/>
            <person name="Nolan M."/>
            <person name="Ohm R."/>
            <person name="Pangilinan J."/>
            <person name="Park H.-J."/>
            <person name="Ramirez L."/>
            <person name="Alfaro M."/>
            <person name="Sun H."/>
            <person name="Tritt A."/>
            <person name="Yoshinaga Y."/>
            <person name="Zwiers L.-H."/>
            <person name="Turgeon B."/>
            <person name="Goodwin S."/>
            <person name="Spatafora J."/>
            <person name="Crous P."/>
            <person name="Grigoriev I."/>
        </authorList>
    </citation>
    <scope>NUCLEOTIDE SEQUENCE</scope>
    <source>
        <strain evidence="2">CBS 279.74</strain>
    </source>
</reference>
<evidence type="ECO:0000313" key="2">
    <source>
        <dbReference type="EMBL" id="KAF2714103.1"/>
    </source>
</evidence>
<gene>
    <name evidence="2" type="ORF">K504DRAFT_154666</name>
</gene>
<sequence length="60" mass="7401">MPTSYCAAVKPRIYMDEFILSFLCHISSFFFRSLVVIIWHYNDFPTHEKEERTRRRERQT</sequence>